<comment type="caution">
    <text evidence="4">The sequence shown here is derived from an EMBL/GenBank/DDBJ whole genome shotgun (WGS) entry which is preliminary data.</text>
</comment>
<evidence type="ECO:0000313" key="5">
    <source>
        <dbReference type="Proteomes" id="UP001595755"/>
    </source>
</evidence>
<dbReference type="PROSITE" id="PS51371">
    <property type="entry name" value="CBS"/>
    <property type="match status" value="2"/>
</dbReference>
<name>A0ABV8SD38_9BACL</name>
<dbReference type="Gene3D" id="3.10.580.10">
    <property type="entry name" value="CBS-domain"/>
    <property type="match status" value="1"/>
</dbReference>
<protein>
    <submittedName>
        <fullName evidence="4">DRTGG domain-containing protein</fullName>
    </submittedName>
</protein>
<dbReference type="InterPro" id="IPR046342">
    <property type="entry name" value="CBS_dom_sf"/>
</dbReference>
<evidence type="ECO:0000313" key="4">
    <source>
        <dbReference type="EMBL" id="MFC4304808.1"/>
    </source>
</evidence>
<dbReference type="EMBL" id="JBHSED010000033">
    <property type="protein sequence ID" value="MFC4304808.1"/>
    <property type="molecule type" value="Genomic_DNA"/>
</dbReference>
<sequence>MMPGNDKHKHPNELTKHEQLLQYIRELPIGTKVPVRQMAKDRGVSEGTAYRALKEAEQLGLVSTKERIGTVRVDKKRRSHPEQLTFAEVLEIVQGSLLGGDEGLDKTLHKLVIGAMELDEMIGYIDAGSLLIVGNRQNAHRIALEQGAGVLVTGGFGTSEEVRQLANARKLPILTCRHDTFTVASMINRAMYDRLIKRKIMIIADLLEPSGKAGSLKQSSSVADFMKLSLETGSSRFPITDEWNRVVGMITAKDTAGSQADQSLDKLMTRRPMTVTLNTPVASAAHRMVSEGIELLPVVDRQRKLVGAIHRGEVLRAMQYANRPAHLGETFDALMWGGFSEQRDDQNRLYYSGLATPQMSGPLGTISEGVLTSLMQQAASRAVEELRKREYVLDNMTTYFLRTVPVDAGISIVPNIIEASRRYVKVEVEALLDGEVVAKAMLTAQTIDPA</sequence>
<accession>A0ABV8SD38</accession>
<dbReference type="PANTHER" id="PTHR43080:SF2">
    <property type="entry name" value="CBS DOMAIN-CONTAINING PROTEIN"/>
    <property type="match status" value="1"/>
</dbReference>
<dbReference type="InterPro" id="IPR036388">
    <property type="entry name" value="WH-like_DNA-bd_sf"/>
</dbReference>
<organism evidence="4 5">
    <name type="scientific">Cohnella boryungensis</name>
    <dbReference type="NCBI Taxonomy" id="768479"/>
    <lineage>
        <taxon>Bacteria</taxon>
        <taxon>Bacillati</taxon>
        <taxon>Bacillota</taxon>
        <taxon>Bacilli</taxon>
        <taxon>Bacillales</taxon>
        <taxon>Paenibacillaceae</taxon>
        <taxon>Cohnella</taxon>
    </lineage>
</organism>
<dbReference type="InterPro" id="IPR000644">
    <property type="entry name" value="CBS_dom"/>
</dbReference>
<feature type="domain" description="CBS" evidence="3">
    <location>
        <begin position="268"/>
        <end position="325"/>
    </location>
</feature>
<dbReference type="InterPro" id="IPR028979">
    <property type="entry name" value="Ser_kin/Pase_Hpr-like_N_sf"/>
</dbReference>
<keyword evidence="5" id="KW-1185">Reference proteome</keyword>
<dbReference type="SUPFAM" id="SSF75138">
    <property type="entry name" value="HprK N-terminal domain-like"/>
    <property type="match status" value="1"/>
</dbReference>
<dbReference type="Gene3D" id="1.10.10.10">
    <property type="entry name" value="Winged helix-like DNA-binding domain superfamily/Winged helix DNA-binding domain"/>
    <property type="match status" value="1"/>
</dbReference>
<gene>
    <name evidence="4" type="ORF">ACFO1S_15360</name>
</gene>
<dbReference type="InterPro" id="IPR006683">
    <property type="entry name" value="Thioestr_dom"/>
</dbReference>
<evidence type="ECO:0000256" key="2">
    <source>
        <dbReference type="PROSITE-ProRule" id="PRU00703"/>
    </source>
</evidence>
<dbReference type="SUPFAM" id="SSF46785">
    <property type="entry name" value="Winged helix' DNA-binding domain"/>
    <property type="match status" value="1"/>
</dbReference>
<dbReference type="InterPro" id="IPR029069">
    <property type="entry name" value="HotDog_dom_sf"/>
</dbReference>
<dbReference type="Pfam" id="PF00571">
    <property type="entry name" value="CBS"/>
    <property type="match status" value="1"/>
</dbReference>
<dbReference type="InterPro" id="IPR036390">
    <property type="entry name" value="WH_DNA-bd_sf"/>
</dbReference>
<evidence type="ECO:0000259" key="3">
    <source>
        <dbReference type="PROSITE" id="PS51371"/>
    </source>
</evidence>
<reference evidence="5" key="1">
    <citation type="journal article" date="2019" name="Int. J. Syst. Evol. Microbiol.">
        <title>The Global Catalogue of Microorganisms (GCM) 10K type strain sequencing project: providing services to taxonomists for standard genome sequencing and annotation.</title>
        <authorList>
            <consortium name="The Broad Institute Genomics Platform"/>
            <consortium name="The Broad Institute Genome Sequencing Center for Infectious Disease"/>
            <person name="Wu L."/>
            <person name="Ma J."/>
        </authorList>
    </citation>
    <scope>NUCLEOTIDE SEQUENCE [LARGE SCALE GENOMIC DNA]</scope>
    <source>
        <strain evidence="5">CGMCC 4.1641</strain>
    </source>
</reference>
<keyword evidence="1 2" id="KW-0129">CBS domain</keyword>
<dbReference type="Gene3D" id="3.10.129.10">
    <property type="entry name" value="Hotdog Thioesterase"/>
    <property type="match status" value="1"/>
</dbReference>
<dbReference type="InterPro" id="IPR010766">
    <property type="entry name" value="DRTGG"/>
</dbReference>
<dbReference type="Proteomes" id="UP001595755">
    <property type="component" value="Unassembled WGS sequence"/>
</dbReference>
<dbReference type="RefSeq" id="WP_204606334.1">
    <property type="nucleotide sequence ID" value="NZ_JBHSED010000033.1"/>
</dbReference>
<dbReference type="Gene3D" id="3.40.1390.20">
    <property type="entry name" value="HprK N-terminal domain-like"/>
    <property type="match status" value="1"/>
</dbReference>
<dbReference type="SUPFAM" id="SSF54631">
    <property type="entry name" value="CBS-domain pair"/>
    <property type="match status" value="1"/>
</dbReference>
<feature type="domain" description="CBS" evidence="3">
    <location>
        <begin position="207"/>
        <end position="266"/>
    </location>
</feature>
<dbReference type="PANTHER" id="PTHR43080">
    <property type="entry name" value="CBS DOMAIN-CONTAINING PROTEIN CBSX3, MITOCHONDRIAL"/>
    <property type="match status" value="1"/>
</dbReference>
<evidence type="ECO:0000256" key="1">
    <source>
        <dbReference type="ARBA" id="ARBA00023122"/>
    </source>
</evidence>
<dbReference type="InterPro" id="IPR051257">
    <property type="entry name" value="Diverse_CBS-Domain"/>
</dbReference>
<proteinExistence type="predicted"/>
<dbReference type="Pfam" id="PF07085">
    <property type="entry name" value="DRTGG"/>
    <property type="match status" value="1"/>
</dbReference>
<dbReference type="SUPFAM" id="SSF54637">
    <property type="entry name" value="Thioesterase/thiol ester dehydrase-isomerase"/>
    <property type="match status" value="1"/>
</dbReference>
<dbReference type="Pfam" id="PF03061">
    <property type="entry name" value="4HBT"/>
    <property type="match status" value="1"/>
</dbReference>
<dbReference type="SMART" id="SM00116">
    <property type="entry name" value="CBS"/>
    <property type="match status" value="2"/>
</dbReference>
<dbReference type="CDD" id="cd04596">
    <property type="entry name" value="CBS_pair_DRTGG_assoc"/>
    <property type="match status" value="1"/>
</dbReference>